<evidence type="ECO:0000313" key="2">
    <source>
        <dbReference type="EMBL" id="PZW38849.1"/>
    </source>
</evidence>
<keyword evidence="1" id="KW-0472">Membrane</keyword>
<feature type="transmembrane region" description="Helical" evidence="1">
    <location>
        <begin position="34"/>
        <end position="57"/>
    </location>
</feature>
<comment type="caution">
    <text evidence="2">The sequence shown here is derived from an EMBL/GenBank/DDBJ whole genome shotgun (WGS) entry which is preliminary data.</text>
</comment>
<gene>
    <name evidence="2" type="ORF">LX95_02518</name>
</gene>
<name>A0A2W7HY42_9FLAO</name>
<dbReference type="RefSeq" id="WP_245924777.1">
    <property type="nucleotide sequence ID" value="NZ_QKYV01000007.1"/>
</dbReference>
<keyword evidence="1" id="KW-1133">Transmembrane helix</keyword>
<reference evidence="2 3" key="1">
    <citation type="submission" date="2018-06" db="EMBL/GenBank/DDBJ databases">
        <title>Genomic Encyclopedia of Archaeal and Bacterial Type Strains, Phase II (KMG-II): from individual species to whole genera.</title>
        <authorList>
            <person name="Goeker M."/>
        </authorList>
    </citation>
    <scope>NUCLEOTIDE SEQUENCE [LARGE SCALE GENOMIC DNA]</scope>
    <source>
        <strain evidence="2 3">DSM 15361</strain>
    </source>
</reference>
<proteinExistence type="predicted"/>
<dbReference type="AlphaFoldDB" id="A0A2W7HY42"/>
<sequence length="73" mass="8628">MVSSIRYYFERNGFYVSSRFADRLGMKVKSVRLFFIYLSFATLGIGFAVYLTLAFWLKLKDLVYTKRTSVFDL</sequence>
<evidence type="ECO:0000313" key="3">
    <source>
        <dbReference type="Proteomes" id="UP000249542"/>
    </source>
</evidence>
<keyword evidence="3" id="KW-1185">Reference proteome</keyword>
<evidence type="ECO:0000256" key="1">
    <source>
        <dbReference type="SAM" id="Phobius"/>
    </source>
</evidence>
<dbReference type="EMBL" id="QKYV01000007">
    <property type="protein sequence ID" value="PZW38849.1"/>
    <property type="molecule type" value="Genomic_DNA"/>
</dbReference>
<accession>A0A2W7HY42</accession>
<keyword evidence="1" id="KW-0812">Transmembrane</keyword>
<protein>
    <submittedName>
        <fullName evidence="2">Phage shock protein C (PspC) family protein</fullName>
    </submittedName>
</protein>
<dbReference type="Proteomes" id="UP000249542">
    <property type="component" value="Unassembled WGS sequence"/>
</dbReference>
<organism evidence="2 3">
    <name type="scientific">Mesonia algae</name>
    <dbReference type="NCBI Taxonomy" id="213248"/>
    <lineage>
        <taxon>Bacteria</taxon>
        <taxon>Pseudomonadati</taxon>
        <taxon>Bacteroidota</taxon>
        <taxon>Flavobacteriia</taxon>
        <taxon>Flavobacteriales</taxon>
        <taxon>Flavobacteriaceae</taxon>
        <taxon>Mesonia</taxon>
    </lineage>
</organism>